<comment type="caution">
    <text evidence="2">The sequence shown here is derived from an EMBL/GenBank/DDBJ whole genome shotgun (WGS) entry which is preliminary data.</text>
</comment>
<reference evidence="2 3" key="1">
    <citation type="submission" date="2016-11" db="EMBL/GenBank/DDBJ databases">
        <title>Trade-off between light-utilization and light-protection in marine flavobacteria.</title>
        <authorList>
            <person name="Kumagai Y."/>
        </authorList>
    </citation>
    <scope>NUCLEOTIDE SEQUENCE [LARGE SCALE GENOMIC DNA]</scope>
    <source>
        <strain evidence="2 3">NBRC 107741</strain>
    </source>
</reference>
<dbReference type="EMBL" id="MQUB01000001">
    <property type="protein sequence ID" value="PQB05077.1"/>
    <property type="molecule type" value="Genomic_DNA"/>
</dbReference>
<name>A0A2S7KR47_9FLAO</name>
<proteinExistence type="predicted"/>
<keyword evidence="1" id="KW-0472">Membrane</keyword>
<keyword evidence="1" id="KW-0812">Transmembrane</keyword>
<evidence type="ECO:0000256" key="1">
    <source>
        <dbReference type="SAM" id="Phobius"/>
    </source>
</evidence>
<evidence type="ECO:0000313" key="3">
    <source>
        <dbReference type="Proteomes" id="UP000239800"/>
    </source>
</evidence>
<sequence>MSQLFSLFISRLKATEPGRYLTYIIVYFLWGFGMNEFGQWAKIARFENWWQIITCYILYMIPVSIFLRPYPYWQQYFYALLPMGVLEFGGYAFQTSYAYPENILDQYFGIRNFALAMTLFFGLYIPLGNWGVNRIYSLFKK</sequence>
<feature type="transmembrane region" description="Helical" evidence="1">
    <location>
        <begin position="76"/>
        <end position="93"/>
    </location>
</feature>
<dbReference type="AlphaFoldDB" id="A0A2S7KR47"/>
<organism evidence="2 3">
    <name type="scientific">Aureitalea marina</name>
    <dbReference type="NCBI Taxonomy" id="930804"/>
    <lineage>
        <taxon>Bacteria</taxon>
        <taxon>Pseudomonadati</taxon>
        <taxon>Bacteroidota</taxon>
        <taxon>Flavobacteriia</taxon>
        <taxon>Flavobacteriales</taxon>
        <taxon>Flavobacteriaceae</taxon>
        <taxon>Aureitalea</taxon>
    </lineage>
</organism>
<evidence type="ECO:0000313" key="2">
    <source>
        <dbReference type="EMBL" id="PQB05077.1"/>
    </source>
</evidence>
<feature type="transmembrane region" description="Helical" evidence="1">
    <location>
        <begin position="20"/>
        <end position="37"/>
    </location>
</feature>
<protein>
    <submittedName>
        <fullName evidence="2">Uncharacterized protein</fullName>
    </submittedName>
</protein>
<keyword evidence="1" id="KW-1133">Transmembrane helix</keyword>
<accession>A0A2S7KR47</accession>
<dbReference type="Proteomes" id="UP000239800">
    <property type="component" value="Unassembled WGS sequence"/>
</dbReference>
<dbReference type="RefSeq" id="WP_245917668.1">
    <property type="nucleotide sequence ID" value="NZ_MQUB01000001.1"/>
</dbReference>
<feature type="transmembrane region" description="Helical" evidence="1">
    <location>
        <begin position="49"/>
        <end position="67"/>
    </location>
</feature>
<keyword evidence="3" id="KW-1185">Reference proteome</keyword>
<feature type="transmembrane region" description="Helical" evidence="1">
    <location>
        <begin position="113"/>
        <end position="132"/>
    </location>
</feature>
<gene>
    <name evidence="2" type="ORF">BST85_09345</name>
</gene>